<dbReference type="EMBL" id="HACG01021238">
    <property type="protein sequence ID" value="CEK68103.1"/>
    <property type="molecule type" value="Transcribed_RNA"/>
</dbReference>
<feature type="non-terminal residue" evidence="1">
    <location>
        <position position="1"/>
    </location>
</feature>
<accession>A0A0B6ZHT4</accession>
<reference evidence="1" key="1">
    <citation type="submission" date="2014-12" db="EMBL/GenBank/DDBJ databases">
        <title>Insight into the proteome of Arion vulgaris.</title>
        <authorList>
            <person name="Aradska J."/>
            <person name="Bulat T."/>
            <person name="Smidak R."/>
            <person name="Sarate P."/>
            <person name="Gangsoo J."/>
            <person name="Sialana F."/>
            <person name="Bilban M."/>
            <person name="Lubec G."/>
        </authorList>
    </citation>
    <scope>NUCLEOTIDE SEQUENCE</scope>
    <source>
        <tissue evidence="1">Skin</tissue>
    </source>
</reference>
<protein>
    <submittedName>
        <fullName evidence="1">Uncharacterized protein</fullName>
    </submittedName>
</protein>
<dbReference type="AlphaFoldDB" id="A0A0B6ZHT4"/>
<sequence>KLRHPDWPLIELKMIKREKTEDPAKPFEKVTIPQYYPLELLEIVPTQVSVQKMDPESAVSQQKINTSGPNMRKGGACVLAADA</sequence>
<feature type="non-terminal residue" evidence="1">
    <location>
        <position position="83"/>
    </location>
</feature>
<evidence type="ECO:0000313" key="1">
    <source>
        <dbReference type="EMBL" id="CEK68103.1"/>
    </source>
</evidence>
<dbReference type="InterPro" id="IPR036085">
    <property type="entry name" value="PAZ_dom_sf"/>
</dbReference>
<name>A0A0B6ZHT4_9EUPU</name>
<proteinExistence type="predicted"/>
<organism evidence="1">
    <name type="scientific">Arion vulgaris</name>
    <dbReference type="NCBI Taxonomy" id="1028688"/>
    <lineage>
        <taxon>Eukaryota</taxon>
        <taxon>Metazoa</taxon>
        <taxon>Spiralia</taxon>
        <taxon>Lophotrochozoa</taxon>
        <taxon>Mollusca</taxon>
        <taxon>Gastropoda</taxon>
        <taxon>Heterobranchia</taxon>
        <taxon>Euthyneura</taxon>
        <taxon>Panpulmonata</taxon>
        <taxon>Eupulmonata</taxon>
        <taxon>Stylommatophora</taxon>
        <taxon>Helicina</taxon>
        <taxon>Arionoidea</taxon>
        <taxon>Arionidae</taxon>
        <taxon>Arion</taxon>
    </lineage>
</organism>
<dbReference type="SUPFAM" id="SSF101690">
    <property type="entry name" value="PAZ domain"/>
    <property type="match status" value="1"/>
</dbReference>
<gene>
    <name evidence="1" type="primary">ORF65071</name>
</gene>